<dbReference type="Proteomes" id="UP000507222">
    <property type="component" value="Unassembled WGS sequence"/>
</dbReference>
<accession>A0A6J5TYC1</accession>
<protein>
    <submittedName>
        <fullName evidence="1">Uncharacterized protein</fullName>
    </submittedName>
</protein>
<evidence type="ECO:0000313" key="2">
    <source>
        <dbReference type="Proteomes" id="UP000507222"/>
    </source>
</evidence>
<dbReference type="AlphaFoldDB" id="A0A6J5TYC1"/>
<reference evidence="1 2" key="1">
    <citation type="submission" date="2020-05" db="EMBL/GenBank/DDBJ databases">
        <authorList>
            <person name="Campoy J."/>
            <person name="Schneeberger K."/>
            <person name="Spophaly S."/>
        </authorList>
    </citation>
    <scope>NUCLEOTIDE SEQUENCE [LARGE SCALE GENOMIC DNA]</scope>
    <source>
        <strain evidence="1">PruArmRojPasFocal</strain>
    </source>
</reference>
<evidence type="ECO:0000313" key="1">
    <source>
        <dbReference type="EMBL" id="CAB4268753.1"/>
    </source>
</evidence>
<gene>
    <name evidence="1" type="ORF">CURHAP_LOCUS12991</name>
</gene>
<organism evidence="1 2">
    <name type="scientific">Prunus armeniaca</name>
    <name type="common">Apricot</name>
    <name type="synonym">Armeniaca vulgaris</name>
    <dbReference type="NCBI Taxonomy" id="36596"/>
    <lineage>
        <taxon>Eukaryota</taxon>
        <taxon>Viridiplantae</taxon>
        <taxon>Streptophyta</taxon>
        <taxon>Embryophyta</taxon>
        <taxon>Tracheophyta</taxon>
        <taxon>Spermatophyta</taxon>
        <taxon>Magnoliopsida</taxon>
        <taxon>eudicotyledons</taxon>
        <taxon>Gunneridae</taxon>
        <taxon>Pentapetalae</taxon>
        <taxon>rosids</taxon>
        <taxon>fabids</taxon>
        <taxon>Rosales</taxon>
        <taxon>Rosaceae</taxon>
        <taxon>Amygdaloideae</taxon>
        <taxon>Amygdaleae</taxon>
        <taxon>Prunus</taxon>
    </lineage>
</organism>
<dbReference type="EMBL" id="CAEKDK010000002">
    <property type="protein sequence ID" value="CAB4268753.1"/>
    <property type="molecule type" value="Genomic_DNA"/>
</dbReference>
<name>A0A6J5TYC1_PRUAR</name>
<sequence length="115" mass="13105">MSGMGEIDAREIALVMQRKPLKDEVPVQLLLHDSLSTNPFSPFFLLQTSFYHNFHSTTPILVPLSPLGLYERALQDKCVLGEWWSLLRSSLKVEDYFGAVKVKNLPWAEPTENSE</sequence>
<proteinExistence type="predicted"/>